<feature type="compositionally biased region" description="Low complexity" evidence="1">
    <location>
        <begin position="28"/>
        <end position="46"/>
    </location>
</feature>
<feature type="region of interest" description="Disordered" evidence="1">
    <location>
        <begin position="1"/>
        <end position="47"/>
    </location>
</feature>
<organism evidence="2 3">
    <name type="scientific">Steinernema glaseri</name>
    <dbReference type="NCBI Taxonomy" id="37863"/>
    <lineage>
        <taxon>Eukaryota</taxon>
        <taxon>Metazoa</taxon>
        <taxon>Ecdysozoa</taxon>
        <taxon>Nematoda</taxon>
        <taxon>Chromadorea</taxon>
        <taxon>Rhabditida</taxon>
        <taxon>Tylenchina</taxon>
        <taxon>Panagrolaimomorpha</taxon>
        <taxon>Strongyloidoidea</taxon>
        <taxon>Steinernematidae</taxon>
        <taxon>Steinernema</taxon>
    </lineage>
</organism>
<feature type="compositionally biased region" description="Polar residues" evidence="1">
    <location>
        <begin position="8"/>
        <end position="23"/>
    </location>
</feature>
<evidence type="ECO:0000256" key="1">
    <source>
        <dbReference type="SAM" id="MobiDB-lite"/>
    </source>
</evidence>
<protein>
    <submittedName>
        <fullName evidence="3">Uncharacterized protein</fullName>
    </submittedName>
</protein>
<evidence type="ECO:0000313" key="2">
    <source>
        <dbReference type="Proteomes" id="UP000095287"/>
    </source>
</evidence>
<evidence type="ECO:0000313" key="3">
    <source>
        <dbReference type="WBParaSite" id="L893_g30247.t1"/>
    </source>
</evidence>
<reference evidence="3" key="1">
    <citation type="submission" date="2016-11" db="UniProtKB">
        <authorList>
            <consortium name="WormBaseParasite"/>
        </authorList>
    </citation>
    <scope>IDENTIFICATION</scope>
</reference>
<dbReference type="AlphaFoldDB" id="A0A1I7ZV94"/>
<keyword evidence="2" id="KW-1185">Reference proteome</keyword>
<sequence>MCPEEFPENNSPLAPDSVGQSIPTGVHLSRSSLASSDSPDADVVARSPRRAEDKWLWRPTTDLLEGESVIRASMAARLNQKAIRLYERK</sequence>
<name>A0A1I7ZV94_9BILA</name>
<proteinExistence type="predicted"/>
<dbReference type="WBParaSite" id="L893_g30247.t1">
    <property type="protein sequence ID" value="L893_g30247.t1"/>
    <property type="gene ID" value="L893_g30247"/>
</dbReference>
<dbReference type="Proteomes" id="UP000095287">
    <property type="component" value="Unplaced"/>
</dbReference>
<accession>A0A1I7ZV94</accession>